<gene>
    <name evidence="2" type="ORF">EHAR0213_LOCUS2749</name>
</gene>
<organism evidence="2">
    <name type="scientific">Euplotes harpa</name>
    <dbReference type="NCBI Taxonomy" id="151035"/>
    <lineage>
        <taxon>Eukaryota</taxon>
        <taxon>Sar</taxon>
        <taxon>Alveolata</taxon>
        <taxon>Ciliophora</taxon>
        <taxon>Intramacronucleata</taxon>
        <taxon>Spirotrichea</taxon>
        <taxon>Hypotrichia</taxon>
        <taxon>Euplotida</taxon>
        <taxon>Euplotidae</taxon>
        <taxon>Euplotes</taxon>
    </lineage>
</organism>
<dbReference type="AlphaFoldDB" id="A0A7S3J3Y4"/>
<name>A0A7S3J3Y4_9SPIT</name>
<feature type="region of interest" description="Disordered" evidence="1">
    <location>
        <begin position="104"/>
        <end position="132"/>
    </location>
</feature>
<protein>
    <submittedName>
        <fullName evidence="2">Uncharacterized protein</fullName>
    </submittedName>
</protein>
<feature type="region of interest" description="Disordered" evidence="1">
    <location>
        <begin position="65"/>
        <end position="87"/>
    </location>
</feature>
<evidence type="ECO:0000256" key="1">
    <source>
        <dbReference type="SAM" id="MobiDB-lite"/>
    </source>
</evidence>
<proteinExistence type="predicted"/>
<reference evidence="2" key="1">
    <citation type="submission" date="2021-01" db="EMBL/GenBank/DDBJ databases">
        <authorList>
            <person name="Corre E."/>
            <person name="Pelletier E."/>
            <person name="Niang G."/>
            <person name="Scheremetjew M."/>
            <person name="Finn R."/>
            <person name="Kale V."/>
            <person name="Holt S."/>
            <person name="Cochrane G."/>
            <person name="Meng A."/>
            <person name="Brown T."/>
            <person name="Cohen L."/>
        </authorList>
    </citation>
    <scope>NUCLEOTIDE SEQUENCE</scope>
    <source>
        <strain evidence="2">FSP1.4</strain>
    </source>
</reference>
<sequence>MKDSCIQNNGFRRKISINPGKEYTDQCAANTYIGPKQREKSTESNLRKTQAQFKQNLSYIKNHRKNVNSQGRIKGPQPKQDVTTVSSNMFKSRNDSSLKYVQSKRQGFNLPNSSQVTRRRRRTNPARNSLDTMDSALSLEDLPGFKKPQMYKTSGASARELPLGFKSSGRIRVENKYMQNSFYTHNTLKTVFKMKNKRISIATDEIRDMKCSQSFF</sequence>
<dbReference type="EMBL" id="HBII01006152">
    <property type="protein sequence ID" value="CAE0343842.1"/>
    <property type="molecule type" value="Transcribed_RNA"/>
</dbReference>
<accession>A0A7S3J3Y4</accession>
<evidence type="ECO:0000313" key="2">
    <source>
        <dbReference type="EMBL" id="CAE0343842.1"/>
    </source>
</evidence>
<feature type="compositionally biased region" description="Polar residues" evidence="1">
    <location>
        <begin position="104"/>
        <end position="116"/>
    </location>
</feature>